<gene>
    <name evidence="1" type="ORF">NPIL_452721</name>
</gene>
<dbReference type="AlphaFoldDB" id="A0A8X6T995"/>
<keyword evidence="2" id="KW-1185">Reference proteome</keyword>
<evidence type="ECO:0000313" key="2">
    <source>
        <dbReference type="Proteomes" id="UP000887013"/>
    </source>
</evidence>
<name>A0A8X6T995_NEPPI</name>
<evidence type="ECO:0000313" key="1">
    <source>
        <dbReference type="EMBL" id="GFS89771.1"/>
    </source>
</evidence>
<comment type="caution">
    <text evidence="1">The sequence shown here is derived from an EMBL/GenBank/DDBJ whole genome shotgun (WGS) entry which is preliminary data.</text>
</comment>
<proteinExistence type="predicted"/>
<accession>A0A8X6T995</accession>
<organism evidence="1 2">
    <name type="scientific">Nephila pilipes</name>
    <name type="common">Giant wood spider</name>
    <name type="synonym">Nephila maculata</name>
    <dbReference type="NCBI Taxonomy" id="299642"/>
    <lineage>
        <taxon>Eukaryota</taxon>
        <taxon>Metazoa</taxon>
        <taxon>Ecdysozoa</taxon>
        <taxon>Arthropoda</taxon>
        <taxon>Chelicerata</taxon>
        <taxon>Arachnida</taxon>
        <taxon>Araneae</taxon>
        <taxon>Araneomorphae</taxon>
        <taxon>Entelegynae</taxon>
        <taxon>Araneoidea</taxon>
        <taxon>Nephilidae</taxon>
        <taxon>Nephila</taxon>
    </lineage>
</organism>
<sequence length="82" mass="9768">MFAVFVFSWSLIEEQKREGLRHVTKNSQTTLVLLKVRSIPVLKLYIGRSVRPFIEKVNSNRDINLVLIEKRNFNFPKEIKFF</sequence>
<reference evidence="1" key="1">
    <citation type="submission" date="2020-08" db="EMBL/GenBank/DDBJ databases">
        <title>Multicomponent nature underlies the extraordinary mechanical properties of spider dragline silk.</title>
        <authorList>
            <person name="Kono N."/>
            <person name="Nakamura H."/>
            <person name="Mori M."/>
            <person name="Yoshida Y."/>
            <person name="Ohtoshi R."/>
            <person name="Malay A.D."/>
            <person name="Moran D.A.P."/>
            <person name="Tomita M."/>
            <person name="Numata K."/>
            <person name="Arakawa K."/>
        </authorList>
    </citation>
    <scope>NUCLEOTIDE SEQUENCE</scope>
</reference>
<dbReference type="Proteomes" id="UP000887013">
    <property type="component" value="Unassembled WGS sequence"/>
</dbReference>
<dbReference type="EMBL" id="BMAW01099391">
    <property type="protein sequence ID" value="GFS89771.1"/>
    <property type="molecule type" value="Genomic_DNA"/>
</dbReference>
<dbReference type="OrthoDB" id="10354261at2759"/>
<protein>
    <submittedName>
        <fullName evidence="1">Uncharacterized protein</fullName>
    </submittedName>
</protein>